<keyword evidence="3" id="KW-1185">Reference proteome</keyword>
<dbReference type="SUPFAM" id="SSF54427">
    <property type="entry name" value="NTF2-like"/>
    <property type="match status" value="1"/>
</dbReference>
<dbReference type="AlphaFoldDB" id="C1F8H5"/>
<dbReference type="HOGENOM" id="CLU_119560_2_0_0"/>
<dbReference type="InterPro" id="IPR027843">
    <property type="entry name" value="DUF4440"/>
</dbReference>
<dbReference type="STRING" id="240015.ACP_0099"/>
<name>C1F8H5_ACIC5</name>
<reference evidence="2 3" key="1">
    <citation type="journal article" date="2009" name="Appl. Environ. Microbiol.">
        <title>Three genomes from the phylum Acidobacteria provide insight into the lifestyles of these microorganisms in soils.</title>
        <authorList>
            <person name="Ward N.L."/>
            <person name="Challacombe J.F."/>
            <person name="Janssen P.H."/>
            <person name="Henrissat B."/>
            <person name="Coutinho P.M."/>
            <person name="Wu M."/>
            <person name="Xie G."/>
            <person name="Haft D.H."/>
            <person name="Sait M."/>
            <person name="Badger J."/>
            <person name="Barabote R.D."/>
            <person name="Bradley B."/>
            <person name="Brettin T.S."/>
            <person name="Brinkac L.M."/>
            <person name="Bruce D."/>
            <person name="Creasy T."/>
            <person name="Daugherty S.C."/>
            <person name="Davidsen T.M."/>
            <person name="DeBoy R.T."/>
            <person name="Detter J.C."/>
            <person name="Dodson R.J."/>
            <person name="Durkin A.S."/>
            <person name="Ganapathy A."/>
            <person name="Gwinn-Giglio M."/>
            <person name="Han C.S."/>
            <person name="Khouri H."/>
            <person name="Kiss H."/>
            <person name="Kothari S.P."/>
            <person name="Madupu R."/>
            <person name="Nelson K.E."/>
            <person name="Nelson W.C."/>
            <person name="Paulsen I."/>
            <person name="Penn K."/>
            <person name="Ren Q."/>
            <person name="Rosovitz M.J."/>
            <person name="Selengut J.D."/>
            <person name="Shrivastava S."/>
            <person name="Sullivan S.A."/>
            <person name="Tapia R."/>
            <person name="Thompson L.S."/>
            <person name="Watkins K.L."/>
            <person name="Yang Q."/>
            <person name="Yu C."/>
            <person name="Zafar N."/>
            <person name="Zhou L."/>
            <person name="Kuske C.R."/>
        </authorList>
    </citation>
    <scope>NUCLEOTIDE SEQUENCE [LARGE SCALE GENOMIC DNA]</scope>
    <source>
        <strain evidence="3">ATCC 51196 / DSM 11244 / BCRC 80197 / JCM 7670 / NBRC 15755 / NCIMB 13165 / 161</strain>
    </source>
</reference>
<gene>
    <name evidence="2" type="ordered locus">ACP_0099</name>
</gene>
<evidence type="ECO:0000313" key="3">
    <source>
        <dbReference type="Proteomes" id="UP000002207"/>
    </source>
</evidence>
<organism evidence="2 3">
    <name type="scientific">Acidobacterium capsulatum (strain ATCC 51196 / DSM 11244 / BCRC 80197 / JCM 7670 / NBRC 15755 / NCIMB 13165 / 161)</name>
    <dbReference type="NCBI Taxonomy" id="240015"/>
    <lineage>
        <taxon>Bacteria</taxon>
        <taxon>Pseudomonadati</taxon>
        <taxon>Acidobacteriota</taxon>
        <taxon>Terriglobia</taxon>
        <taxon>Terriglobales</taxon>
        <taxon>Acidobacteriaceae</taxon>
        <taxon>Acidobacterium</taxon>
    </lineage>
</organism>
<dbReference type="EMBL" id="CP001472">
    <property type="protein sequence ID" value="ACO31496.1"/>
    <property type="molecule type" value="Genomic_DNA"/>
</dbReference>
<feature type="domain" description="DUF4440" evidence="1">
    <location>
        <begin position="21"/>
        <end position="124"/>
    </location>
</feature>
<sequence>MRDSQSASPAFELSVDQKGHLRGLEESLLQSAVRKNAAKVAELLAEDFREFGSSGRVFSKAEILAALQSEDTDHNWSLDDFAATQLSESLVLVTYRATRTSDDSPPAQSLRSSLWALRNGRWQMIFHQGTRIPPF</sequence>
<proteinExistence type="predicted"/>
<protein>
    <recommendedName>
        <fullName evidence="1">DUF4440 domain-containing protein</fullName>
    </recommendedName>
</protein>
<dbReference type="eggNOG" id="COG4994">
    <property type="taxonomic scope" value="Bacteria"/>
</dbReference>
<dbReference type="OrthoDB" id="121974at2"/>
<dbReference type="Proteomes" id="UP000002207">
    <property type="component" value="Chromosome"/>
</dbReference>
<accession>C1F8H5</accession>
<dbReference type="Pfam" id="PF14534">
    <property type="entry name" value="DUF4440"/>
    <property type="match status" value="1"/>
</dbReference>
<dbReference type="InterPro" id="IPR032710">
    <property type="entry name" value="NTF2-like_dom_sf"/>
</dbReference>
<dbReference type="KEGG" id="aca:ACP_0099"/>
<dbReference type="InParanoid" id="C1F8H5"/>
<evidence type="ECO:0000313" key="2">
    <source>
        <dbReference type="EMBL" id="ACO31496.1"/>
    </source>
</evidence>
<dbReference type="Gene3D" id="3.10.450.50">
    <property type="match status" value="1"/>
</dbReference>
<evidence type="ECO:0000259" key="1">
    <source>
        <dbReference type="Pfam" id="PF14534"/>
    </source>
</evidence>